<reference evidence="1 2" key="1">
    <citation type="submission" date="2024-04" db="EMBL/GenBank/DDBJ databases">
        <title>Genome sequencing and assembly of rice foliar adapted Chryseobacterium endophyticum OsEnb-ALM-A6.</title>
        <authorList>
            <person name="Kumar S."/>
            <person name="Javed M."/>
            <person name="Chouhan V."/>
            <person name="Charishma K."/>
            <person name="Patel A."/>
            <person name="Kumar M."/>
            <person name="Sahu K.P."/>
            <person name="Kumar A."/>
        </authorList>
    </citation>
    <scope>NUCLEOTIDE SEQUENCE [LARGE SCALE GENOMIC DNA]</scope>
    <source>
        <strain evidence="1 2">OsEnb-ALM-A6</strain>
    </source>
</reference>
<dbReference type="EMBL" id="CP154834">
    <property type="protein sequence ID" value="XAO75906.1"/>
    <property type="molecule type" value="Genomic_DNA"/>
</dbReference>
<dbReference type="RefSeq" id="WP_345767441.1">
    <property type="nucleotide sequence ID" value="NZ_CP154834.1"/>
</dbReference>
<keyword evidence="2" id="KW-1185">Reference proteome</keyword>
<proteinExistence type="predicted"/>
<organism evidence="1 2">
    <name type="scientific">Chryseobacterium endophyticum</name>
    <dbReference type="NCBI Taxonomy" id="1854762"/>
    <lineage>
        <taxon>Bacteria</taxon>
        <taxon>Pseudomonadati</taxon>
        <taxon>Bacteroidota</taxon>
        <taxon>Flavobacteriia</taxon>
        <taxon>Flavobacteriales</taxon>
        <taxon>Weeksellaceae</taxon>
        <taxon>Chryseobacterium group</taxon>
        <taxon>Chryseobacterium</taxon>
    </lineage>
</organism>
<protein>
    <submittedName>
        <fullName evidence="1">Uncharacterized protein</fullName>
    </submittedName>
</protein>
<name>A0AAU6WSZ5_9FLAO</name>
<dbReference type="AlphaFoldDB" id="A0AAU6WSZ5"/>
<sequence length="185" mass="21577">MKENIANHQNLLSVFAILRKYGIITNKEITDWADAVLASEAASDYAFIEISTSASTHNLIKILEKNAMNKNTEMVCRVILGIIYHLLTENLIAFKDSLRVISEISYEEGLTEDEQFLLYGYSEFSSYELQGEYDGFRLYRENFFEFLSFYKNFTLTNHREWSSIHETLLTELSEKLEMVKGNYPY</sequence>
<accession>A0AAU6WSZ5</accession>
<gene>
    <name evidence="1" type="ORF">AAFP95_08715</name>
</gene>
<dbReference type="Proteomes" id="UP001463665">
    <property type="component" value="Chromosome"/>
</dbReference>
<evidence type="ECO:0000313" key="1">
    <source>
        <dbReference type="EMBL" id="XAO75906.1"/>
    </source>
</evidence>
<evidence type="ECO:0000313" key="2">
    <source>
        <dbReference type="Proteomes" id="UP001463665"/>
    </source>
</evidence>